<evidence type="ECO:0000313" key="2">
    <source>
        <dbReference type="EMBL" id="KKN23330.1"/>
    </source>
</evidence>
<dbReference type="AlphaFoldDB" id="A0A0F9NV33"/>
<dbReference type="EMBL" id="LAZR01002982">
    <property type="protein sequence ID" value="KKN23330.1"/>
    <property type="molecule type" value="Genomic_DNA"/>
</dbReference>
<comment type="caution">
    <text evidence="2">The sequence shown here is derived from an EMBL/GenBank/DDBJ whole genome shotgun (WGS) entry which is preliminary data.</text>
</comment>
<dbReference type="Pfam" id="PF23536">
    <property type="entry name" value="TraK_C"/>
    <property type="match status" value="1"/>
</dbReference>
<organism evidence="2">
    <name type="scientific">marine sediment metagenome</name>
    <dbReference type="NCBI Taxonomy" id="412755"/>
    <lineage>
        <taxon>unclassified sequences</taxon>
        <taxon>metagenomes</taxon>
        <taxon>ecological metagenomes</taxon>
    </lineage>
</organism>
<sequence length="331" mass="35721">IRSVAFLVTALTVFANHASAELQLPVVPVSELAGSESGNESKPSSGMPHIPVVSGKVLHDGVPSAKPLAVGQKVTDVESIEDGSSSPGYTTSRNVINAVPGENQLINVSRGHPNRIVTPFAEPKVLKLDKDAIVTVKENVVYFASDRGTPVTLYIREAGQEDMAVSLTLIPQKIPPRELFIKLPDSVYLAGGGFGSKKAEDWETSQPYEKTLTNLLRGIALGEVPQGYAVRKRSSAEAPPLCNQRGLRFDFSEAQVIDGQKFKAIVGVVTNIADQPVEFVETNCASREVAAVAAFPHVYLESGQRSEVYVVQKDGIQRHRGKKRKSLLEGR</sequence>
<reference evidence="2" key="1">
    <citation type="journal article" date="2015" name="Nature">
        <title>Complex archaea that bridge the gap between prokaryotes and eukaryotes.</title>
        <authorList>
            <person name="Spang A."/>
            <person name="Saw J.H."/>
            <person name="Jorgensen S.L."/>
            <person name="Zaremba-Niedzwiedzka K."/>
            <person name="Martijn J."/>
            <person name="Lind A.E."/>
            <person name="van Eijk R."/>
            <person name="Schleper C."/>
            <person name="Guy L."/>
            <person name="Ettema T.J."/>
        </authorList>
    </citation>
    <scope>NUCLEOTIDE SEQUENCE</scope>
</reference>
<name>A0A0F9NV33_9ZZZZ</name>
<feature type="domain" description="TraK C-terminal" evidence="1">
    <location>
        <begin position="199"/>
        <end position="312"/>
    </location>
</feature>
<accession>A0A0F9NV33</accession>
<dbReference type="InterPro" id="IPR055397">
    <property type="entry name" value="TraK_C"/>
</dbReference>
<gene>
    <name evidence="2" type="ORF">LCGC14_0905960</name>
</gene>
<proteinExistence type="predicted"/>
<evidence type="ECO:0000259" key="1">
    <source>
        <dbReference type="Pfam" id="PF23536"/>
    </source>
</evidence>
<feature type="non-terminal residue" evidence="2">
    <location>
        <position position="1"/>
    </location>
</feature>
<protein>
    <recommendedName>
        <fullName evidence="1">TraK C-terminal domain-containing protein</fullName>
    </recommendedName>
</protein>